<dbReference type="PANTHER" id="PTHR12197:SF300">
    <property type="entry name" value="HISTONE-LYSINE N-METHYLTRANSFERASE SET-18"/>
    <property type="match status" value="1"/>
</dbReference>
<dbReference type="PANTHER" id="PTHR12197">
    <property type="entry name" value="HISTONE-LYSINE N-METHYLTRANSFERASE SMYD"/>
    <property type="match status" value="1"/>
</dbReference>
<dbReference type="Gene3D" id="2.170.270.10">
    <property type="entry name" value="SET domain"/>
    <property type="match status" value="1"/>
</dbReference>
<dbReference type="Gene3D" id="1.25.40.10">
    <property type="entry name" value="Tetratricopeptide repeat domain"/>
    <property type="match status" value="1"/>
</dbReference>
<feature type="domain" description="MYND-type" evidence="5">
    <location>
        <begin position="69"/>
        <end position="109"/>
    </location>
</feature>
<dbReference type="AlphaFoldDB" id="A0A0M3HTT5"/>
<keyword evidence="3" id="KW-0862">Zinc</keyword>
<dbReference type="Pfam" id="PF01753">
    <property type="entry name" value="zf-MYND"/>
    <property type="match status" value="1"/>
</dbReference>
<dbReference type="InterPro" id="IPR050869">
    <property type="entry name" value="H3K4_H4K5_MeTrfase"/>
</dbReference>
<evidence type="ECO:0000256" key="4">
    <source>
        <dbReference type="PROSITE-ProRule" id="PRU00134"/>
    </source>
</evidence>
<proteinExistence type="predicted"/>
<dbReference type="GO" id="GO:0005634">
    <property type="term" value="C:nucleus"/>
    <property type="evidence" value="ECO:0007669"/>
    <property type="project" value="TreeGrafter"/>
</dbReference>
<protein>
    <submittedName>
        <fullName evidence="7">MYND-type domain-containing protein</fullName>
    </submittedName>
</protein>
<accession>A0A0M3HTT5</accession>
<keyword evidence="6" id="KW-1185">Reference proteome</keyword>
<evidence type="ECO:0000313" key="7">
    <source>
        <dbReference type="WBParaSite" id="ALUE_0000611201-mRNA-1"/>
    </source>
</evidence>
<organism evidence="6 7">
    <name type="scientific">Ascaris lumbricoides</name>
    <name type="common">Giant roundworm</name>
    <dbReference type="NCBI Taxonomy" id="6252"/>
    <lineage>
        <taxon>Eukaryota</taxon>
        <taxon>Metazoa</taxon>
        <taxon>Ecdysozoa</taxon>
        <taxon>Nematoda</taxon>
        <taxon>Chromadorea</taxon>
        <taxon>Rhabditida</taxon>
        <taxon>Spirurina</taxon>
        <taxon>Ascaridomorpha</taxon>
        <taxon>Ascaridoidea</taxon>
        <taxon>Ascarididae</taxon>
        <taxon>Ascaris</taxon>
    </lineage>
</organism>
<dbReference type="SUPFAM" id="SSF144232">
    <property type="entry name" value="HIT/MYND zinc finger-like"/>
    <property type="match status" value="1"/>
</dbReference>
<dbReference type="InterPro" id="IPR002893">
    <property type="entry name" value="Znf_MYND"/>
</dbReference>
<dbReference type="Gene3D" id="6.10.140.2220">
    <property type="match status" value="1"/>
</dbReference>
<evidence type="ECO:0000256" key="2">
    <source>
        <dbReference type="ARBA" id="ARBA00022771"/>
    </source>
</evidence>
<name>A0A0M3HTT5_ASCLU</name>
<evidence type="ECO:0000313" key="6">
    <source>
        <dbReference type="Proteomes" id="UP000036681"/>
    </source>
</evidence>
<reference evidence="7" key="1">
    <citation type="submission" date="2017-02" db="UniProtKB">
        <authorList>
            <consortium name="WormBaseParasite"/>
        </authorList>
    </citation>
    <scope>IDENTIFICATION</scope>
</reference>
<evidence type="ECO:0000256" key="1">
    <source>
        <dbReference type="ARBA" id="ARBA00022723"/>
    </source>
</evidence>
<dbReference type="SUPFAM" id="SSF82199">
    <property type="entry name" value="SET domain"/>
    <property type="match status" value="1"/>
</dbReference>
<dbReference type="Proteomes" id="UP000036681">
    <property type="component" value="Unplaced"/>
</dbReference>
<dbReference type="InterPro" id="IPR046341">
    <property type="entry name" value="SET_dom_sf"/>
</dbReference>
<dbReference type="Gene3D" id="1.10.220.160">
    <property type="match status" value="1"/>
</dbReference>
<dbReference type="PROSITE" id="PS01360">
    <property type="entry name" value="ZF_MYND_1"/>
    <property type="match status" value="1"/>
</dbReference>
<keyword evidence="1" id="KW-0479">Metal-binding</keyword>
<dbReference type="GO" id="GO:0008270">
    <property type="term" value="F:zinc ion binding"/>
    <property type="evidence" value="ECO:0007669"/>
    <property type="project" value="UniProtKB-KW"/>
</dbReference>
<dbReference type="PROSITE" id="PS50865">
    <property type="entry name" value="ZF_MYND_2"/>
    <property type="match status" value="1"/>
</dbReference>
<keyword evidence="2 4" id="KW-0863">Zinc-finger</keyword>
<dbReference type="WBParaSite" id="ALUE_0000611201-mRNA-1">
    <property type="protein sequence ID" value="ALUE_0000611201-mRNA-1"/>
    <property type="gene ID" value="ALUE_0000611201"/>
</dbReference>
<dbReference type="InterPro" id="IPR011990">
    <property type="entry name" value="TPR-like_helical_dom_sf"/>
</dbReference>
<evidence type="ECO:0000256" key="3">
    <source>
        <dbReference type="ARBA" id="ARBA00022833"/>
    </source>
</evidence>
<evidence type="ECO:0000259" key="5">
    <source>
        <dbReference type="PROSITE" id="PS50865"/>
    </source>
</evidence>
<sequence>MHGAPLVTLQCSSARAESRTHLARFGTSSGGEMVSLNTMNSLTSVFERIRQFDNPFAHICMNNKVDEFCSNCLRIPKTKKLLKCASCEFARYCDKECQRIAWKHHRNECRRLKAVFPNLPLTEVLFMSRIVDRVLFLEANGDKYGWERDRKWSELLGHEEDIKADQAKYEHFEKIFNKMSIFRKDEMIDKDKFYIIFCKTSINSHSIHTSAGTEVGMALDLDIAGVSAYDHSCRPNCSLVFDGYQACLRPLTPQTNASDPRTSFISYIDIGRSRYQRRKELKAKWYFDCACERCCDPADNILTSIRCSDASCDEPLITAEDAEATAITCPKCGQVADEEYVRAAQQMMLRLPAKFSPESNPDSLQELLDEASNVLHQKNIYITRLQTAIMHITGTLKDNLPFIQHQVYENYKMCFPYADRHIGYQLLQIVKAYIEKGQRKEAVSYAFEAMNIFEICFGLQHPYYLQTLALWTFLDTNAPKTDEELFALINFHSNRPVDLSNILSDVTQKLIG</sequence>